<dbReference type="AlphaFoldDB" id="A0A225WEP4"/>
<keyword evidence="2" id="KW-1185">Reference proteome</keyword>
<dbReference type="Proteomes" id="UP000198211">
    <property type="component" value="Unassembled WGS sequence"/>
</dbReference>
<protein>
    <submittedName>
        <fullName evidence="1">Uncharacterized protein</fullName>
    </submittedName>
</protein>
<dbReference type="EMBL" id="NBNE01001012">
    <property type="protein sequence ID" value="OWZ16002.1"/>
    <property type="molecule type" value="Genomic_DNA"/>
</dbReference>
<evidence type="ECO:0000313" key="1">
    <source>
        <dbReference type="EMBL" id="OWZ16002.1"/>
    </source>
</evidence>
<gene>
    <name evidence="1" type="ORF">PHMEG_00010254</name>
</gene>
<evidence type="ECO:0000313" key="2">
    <source>
        <dbReference type="Proteomes" id="UP000198211"/>
    </source>
</evidence>
<sequence>MSFWGTFSWARSERQLPQRRIRGLQSQISLECWPEMVVEVPPQDNPHHEHRGAHRRNWSCPNDYVYFK</sequence>
<reference evidence="2" key="1">
    <citation type="submission" date="2017-03" db="EMBL/GenBank/DDBJ databases">
        <title>Phytopthora megakarya and P. palmivora, two closely related causual agents of cacao black pod achieved similar genome size and gene model numbers by different mechanisms.</title>
        <authorList>
            <person name="Ali S."/>
            <person name="Shao J."/>
            <person name="Larry D.J."/>
            <person name="Kronmiller B."/>
            <person name="Shen D."/>
            <person name="Strem M.D."/>
            <person name="Melnick R.L."/>
            <person name="Guiltinan M.J."/>
            <person name="Tyler B.M."/>
            <person name="Meinhardt L.W."/>
            <person name="Bailey B.A."/>
        </authorList>
    </citation>
    <scope>NUCLEOTIDE SEQUENCE [LARGE SCALE GENOMIC DNA]</scope>
    <source>
        <strain evidence="2">zdho120</strain>
    </source>
</reference>
<comment type="caution">
    <text evidence="1">The sequence shown here is derived from an EMBL/GenBank/DDBJ whole genome shotgun (WGS) entry which is preliminary data.</text>
</comment>
<proteinExistence type="predicted"/>
<organism evidence="1 2">
    <name type="scientific">Phytophthora megakarya</name>
    <dbReference type="NCBI Taxonomy" id="4795"/>
    <lineage>
        <taxon>Eukaryota</taxon>
        <taxon>Sar</taxon>
        <taxon>Stramenopiles</taxon>
        <taxon>Oomycota</taxon>
        <taxon>Peronosporomycetes</taxon>
        <taxon>Peronosporales</taxon>
        <taxon>Peronosporaceae</taxon>
        <taxon>Phytophthora</taxon>
    </lineage>
</organism>
<accession>A0A225WEP4</accession>
<name>A0A225WEP4_9STRA</name>